<dbReference type="OrthoDB" id="7209686at2"/>
<feature type="domain" description="AAA+ ATPase" evidence="2">
    <location>
        <begin position="146"/>
        <end position="305"/>
    </location>
</feature>
<dbReference type="SUPFAM" id="SSF52540">
    <property type="entry name" value="P-loop containing nucleoside triphosphate hydrolases"/>
    <property type="match status" value="1"/>
</dbReference>
<keyword evidence="4" id="KW-1185">Reference proteome</keyword>
<feature type="region of interest" description="Disordered" evidence="1">
    <location>
        <begin position="14"/>
        <end position="37"/>
    </location>
</feature>
<reference evidence="3 4" key="1">
    <citation type="submission" date="2017-09" db="EMBL/GenBank/DDBJ databases">
        <title>Sphingomonas panjinensis sp.nov., isolated from oil-contaminated soil.</title>
        <authorList>
            <person name="Wang L."/>
            <person name="Chen L."/>
        </authorList>
    </citation>
    <scope>NUCLEOTIDE SEQUENCE [LARGE SCALE GENOMIC DNA]</scope>
    <source>
        <strain evidence="3 4">FW-11</strain>
    </source>
</reference>
<accession>A0A2T5G078</accession>
<evidence type="ECO:0000259" key="2">
    <source>
        <dbReference type="SMART" id="SM00382"/>
    </source>
</evidence>
<organism evidence="3 4">
    <name type="scientific">Sphingomonas oleivorans</name>
    <dbReference type="NCBI Taxonomy" id="1735121"/>
    <lineage>
        <taxon>Bacteria</taxon>
        <taxon>Pseudomonadati</taxon>
        <taxon>Pseudomonadota</taxon>
        <taxon>Alphaproteobacteria</taxon>
        <taxon>Sphingomonadales</taxon>
        <taxon>Sphingomonadaceae</taxon>
        <taxon>Sphingomonas</taxon>
    </lineage>
</organism>
<dbReference type="InterPro" id="IPR041664">
    <property type="entry name" value="AAA_16"/>
</dbReference>
<dbReference type="PANTHER" id="PTHR34301:SF8">
    <property type="entry name" value="ATPASE DOMAIN-CONTAINING PROTEIN"/>
    <property type="match status" value="1"/>
</dbReference>
<dbReference type="InterPro" id="IPR027417">
    <property type="entry name" value="P-loop_NTPase"/>
</dbReference>
<dbReference type="InterPro" id="IPR003593">
    <property type="entry name" value="AAA+_ATPase"/>
</dbReference>
<dbReference type="Proteomes" id="UP000244162">
    <property type="component" value="Unassembled WGS sequence"/>
</dbReference>
<dbReference type="EMBL" id="NWBU01000005">
    <property type="protein sequence ID" value="PTQ12348.1"/>
    <property type="molecule type" value="Genomic_DNA"/>
</dbReference>
<sequence>MPWDMISPILDATRADPSRFDEQPASGRNKRLSDASQHLGGRMNYGRILRALRNLFGWRRTPRFAGGISPAPALSRLAPAPYALPARPAASSAGGTADAAQAAVPPARLRSLVLAMFNPAQPVEDRSQLLGRSIELTQLMGAMLNMRMHALVYGARGAGKTSLVRAFGDHADQRGHIVLYFSCGGDSSFAAIFAPYLADLPDSCFLPEERQEVRELIAALPPDFGARALAAILGRVSQRDVILVVDEFDRVLDGAARTEIAALVKLLSDLRARVQLLFVGIARDVGELIDAHPSLRRHLVAVPLRRFDMSSVTDLFERGARRTGLHFSPDAQATIATLAAGSPYHLRLFCFCAAMAAIDGQTSSIGREETEAGLRFAFDMWTSTNGTVAALFTRLAAQGPEMRHYLEDLARLSLSGDSLMPPNIAAEPGEGDEENDVPPRVRAFASLRPALIPSGDGTTYVFEDSLAPQLLLVACHLAALPPRVEPLMTAHQAAG</sequence>
<evidence type="ECO:0000313" key="3">
    <source>
        <dbReference type="EMBL" id="PTQ12348.1"/>
    </source>
</evidence>
<proteinExistence type="predicted"/>
<comment type="caution">
    <text evidence="3">The sequence shown here is derived from an EMBL/GenBank/DDBJ whole genome shotgun (WGS) entry which is preliminary data.</text>
</comment>
<name>A0A2T5G078_9SPHN</name>
<evidence type="ECO:0000256" key="1">
    <source>
        <dbReference type="SAM" id="MobiDB-lite"/>
    </source>
</evidence>
<dbReference type="Gene3D" id="3.40.50.300">
    <property type="entry name" value="P-loop containing nucleotide triphosphate hydrolases"/>
    <property type="match status" value="1"/>
</dbReference>
<dbReference type="AlphaFoldDB" id="A0A2T5G078"/>
<gene>
    <name evidence="3" type="ORF">CLG96_07390</name>
</gene>
<evidence type="ECO:0000313" key="4">
    <source>
        <dbReference type="Proteomes" id="UP000244162"/>
    </source>
</evidence>
<protein>
    <recommendedName>
        <fullName evidence="2">AAA+ ATPase domain-containing protein</fullName>
    </recommendedName>
</protein>
<dbReference type="PANTHER" id="PTHR34301">
    <property type="entry name" value="DNA-BINDING PROTEIN-RELATED"/>
    <property type="match status" value="1"/>
</dbReference>
<dbReference type="SMART" id="SM00382">
    <property type="entry name" value="AAA"/>
    <property type="match status" value="1"/>
</dbReference>
<dbReference type="Pfam" id="PF13191">
    <property type="entry name" value="AAA_16"/>
    <property type="match status" value="1"/>
</dbReference>